<dbReference type="AlphaFoldDB" id="A0A2T4B7I1"/>
<comment type="similarity">
    <text evidence="3">Belongs to the secreted LysM effector family.</text>
</comment>
<dbReference type="InterPro" id="IPR018392">
    <property type="entry name" value="LysM"/>
</dbReference>
<dbReference type="RefSeq" id="XP_024748509.1">
    <property type="nucleotide sequence ID" value="XM_024898269.1"/>
</dbReference>
<evidence type="ECO:0000256" key="3">
    <source>
        <dbReference type="ARBA" id="ARBA00044955"/>
    </source>
</evidence>
<accession>A0A2T4B7I1</accession>
<evidence type="ECO:0000256" key="1">
    <source>
        <dbReference type="ARBA" id="ARBA00022669"/>
    </source>
</evidence>
<organism evidence="6 7">
    <name type="scientific">Trichoderma citrinoviride</name>
    <dbReference type="NCBI Taxonomy" id="58853"/>
    <lineage>
        <taxon>Eukaryota</taxon>
        <taxon>Fungi</taxon>
        <taxon>Dikarya</taxon>
        <taxon>Ascomycota</taxon>
        <taxon>Pezizomycotina</taxon>
        <taxon>Sordariomycetes</taxon>
        <taxon>Hypocreomycetidae</taxon>
        <taxon>Hypocreales</taxon>
        <taxon>Hypocreaceae</taxon>
        <taxon>Trichoderma</taxon>
    </lineage>
</organism>
<dbReference type="CDD" id="cd00118">
    <property type="entry name" value="LysM"/>
    <property type="match status" value="2"/>
</dbReference>
<feature type="signal peptide" evidence="4">
    <location>
        <begin position="1"/>
        <end position="17"/>
    </location>
</feature>
<dbReference type="SUPFAM" id="SSF54106">
    <property type="entry name" value="LysM domain"/>
    <property type="match status" value="1"/>
</dbReference>
<evidence type="ECO:0000256" key="4">
    <source>
        <dbReference type="SAM" id="SignalP"/>
    </source>
</evidence>
<reference evidence="7" key="1">
    <citation type="submission" date="2016-07" db="EMBL/GenBank/DDBJ databases">
        <title>Multiple horizontal gene transfer events from other fungi enriched the ability of initially mycotrophic Trichoderma (Ascomycota) to feed on dead plant biomass.</title>
        <authorList>
            <consortium name="DOE Joint Genome Institute"/>
            <person name="Atanasova L."/>
            <person name="Chenthamara K."/>
            <person name="Zhang J."/>
            <person name="Grujic M."/>
            <person name="Henrissat B."/>
            <person name="Kuo A."/>
            <person name="Aerts A."/>
            <person name="Salamov A."/>
            <person name="Lipzen A."/>
            <person name="Labutti K."/>
            <person name="Barry K."/>
            <person name="Miao Y."/>
            <person name="Rahimi M.J."/>
            <person name="Shen Q."/>
            <person name="Grigoriev I.V."/>
            <person name="Kubicek C.P."/>
            <person name="Druzhinina I.S."/>
        </authorList>
    </citation>
    <scope>NUCLEOTIDE SEQUENCE [LARGE SCALE GENOMIC DNA]</scope>
    <source>
        <strain evidence="7">TUCIM 6016</strain>
    </source>
</reference>
<dbReference type="OrthoDB" id="73875at2759"/>
<dbReference type="EMBL" id="KZ680215">
    <property type="protein sequence ID" value="PTB65189.1"/>
    <property type="molecule type" value="Genomic_DNA"/>
</dbReference>
<name>A0A2T4B7I1_9HYPO</name>
<dbReference type="SMART" id="SM00257">
    <property type="entry name" value="LysM"/>
    <property type="match status" value="2"/>
</dbReference>
<dbReference type="InterPro" id="IPR036779">
    <property type="entry name" value="LysM_dom_sf"/>
</dbReference>
<gene>
    <name evidence="6" type="ORF">BBK36DRAFT_5627</name>
</gene>
<feature type="chain" id="PRO_5015728496" evidence="4">
    <location>
        <begin position="18"/>
        <end position="298"/>
    </location>
</feature>
<protein>
    <submittedName>
        <fullName evidence="6">Carbohydrate-binding module family 50 protein</fullName>
    </submittedName>
</protein>
<keyword evidence="4" id="KW-0732">Signal</keyword>
<dbReference type="Gene3D" id="3.10.350.10">
    <property type="entry name" value="LysM domain"/>
    <property type="match status" value="2"/>
</dbReference>
<keyword evidence="1" id="KW-0147">Chitin-binding</keyword>
<sequence>MLAAAVCLYILVKSGDSCAGLASRCGISGANLTKYNPSSTLCSTLKVGEPVCCSSGSLSNLTPRKNTDGTCASYTVKSGDHCALIAQNNYITADNIEMWAGLTPTTTSAGPTLTASWTIVIYSEPDCAGDYYSVEGYNLDSPDDECLVLRGGGIPTTSDTGTTCRWFTNGGFDWDDCSTSTLTQPLSWSVLGGVCTAYDTDTCTDDGNADAYDPAQGCHNHSASNLDTKTWVSLQCGAQPAIGDGELFKKPLQIVNSPIVVNGKGSKGNYTSVMTKPIDPTLHKAYRFHPKPTPTGRP</sequence>
<evidence type="ECO:0000313" key="6">
    <source>
        <dbReference type="EMBL" id="PTB65189.1"/>
    </source>
</evidence>
<keyword evidence="7" id="KW-1185">Reference proteome</keyword>
<dbReference type="InterPro" id="IPR057277">
    <property type="entry name" value="LysM_C"/>
</dbReference>
<dbReference type="InterPro" id="IPR053214">
    <property type="entry name" value="LysM12-like"/>
</dbReference>
<evidence type="ECO:0000313" key="7">
    <source>
        <dbReference type="Proteomes" id="UP000241546"/>
    </source>
</evidence>
<dbReference type="Proteomes" id="UP000241546">
    <property type="component" value="Unassembled WGS sequence"/>
</dbReference>
<dbReference type="PANTHER" id="PTHR47700:SF2">
    <property type="entry name" value="CHITINASE"/>
    <property type="match status" value="1"/>
</dbReference>
<proteinExistence type="inferred from homology"/>
<keyword evidence="2" id="KW-0843">Virulence</keyword>
<dbReference type="GeneID" id="36606387"/>
<dbReference type="PANTHER" id="PTHR47700">
    <property type="entry name" value="V CHITINASE, PUTATIVE (AFU_ORTHOLOGUE AFUA_6G13720)-RELATED"/>
    <property type="match status" value="1"/>
</dbReference>
<dbReference type="GO" id="GO:0008061">
    <property type="term" value="F:chitin binding"/>
    <property type="evidence" value="ECO:0007669"/>
    <property type="project" value="UniProtKB-KW"/>
</dbReference>
<feature type="domain" description="LysM" evidence="5">
    <location>
        <begin position="8"/>
        <end position="53"/>
    </location>
</feature>
<evidence type="ECO:0000259" key="5">
    <source>
        <dbReference type="PROSITE" id="PS51782"/>
    </source>
</evidence>
<dbReference type="PROSITE" id="PS51782">
    <property type="entry name" value="LYSM"/>
    <property type="match status" value="1"/>
</dbReference>
<evidence type="ECO:0000256" key="2">
    <source>
        <dbReference type="ARBA" id="ARBA00023026"/>
    </source>
</evidence>
<dbReference type="Pfam" id="PF25139">
    <property type="entry name" value="LysM14_C"/>
    <property type="match status" value="1"/>
</dbReference>
<dbReference type="Pfam" id="PF01476">
    <property type="entry name" value="LysM"/>
    <property type="match status" value="2"/>
</dbReference>